<name>A0A6C0JT30_9ZZZZ</name>
<dbReference type="EMBL" id="MN740694">
    <property type="protein sequence ID" value="QHU07966.1"/>
    <property type="molecule type" value="Genomic_DNA"/>
</dbReference>
<evidence type="ECO:0000313" key="1">
    <source>
        <dbReference type="EMBL" id="QHU07966.1"/>
    </source>
</evidence>
<dbReference type="AlphaFoldDB" id="A0A6C0JT30"/>
<proteinExistence type="predicted"/>
<protein>
    <submittedName>
        <fullName evidence="1">Uncharacterized protein</fullName>
    </submittedName>
</protein>
<organism evidence="1">
    <name type="scientific">viral metagenome</name>
    <dbReference type="NCBI Taxonomy" id="1070528"/>
    <lineage>
        <taxon>unclassified sequences</taxon>
        <taxon>metagenomes</taxon>
        <taxon>organismal metagenomes</taxon>
    </lineage>
</organism>
<sequence>MTERMNAFDLYLKWKDRKERAGTIEERAIRDYQYIKHIIDQRKFSLESSITYNFWVDNNRSDSVCVMERTLEMLREDGFHVWHPDRDQIQYRYTISWGPDIPAVQFGLDGPAYNENIIN</sequence>
<accession>A0A6C0JT30</accession>
<reference evidence="1" key="1">
    <citation type="journal article" date="2020" name="Nature">
        <title>Giant virus diversity and host interactions through global metagenomics.</title>
        <authorList>
            <person name="Schulz F."/>
            <person name="Roux S."/>
            <person name="Paez-Espino D."/>
            <person name="Jungbluth S."/>
            <person name="Walsh D.A."/>
            <person name="Denef V.J."/>
            <person name="McMahon K.D."/>
            <person name="Konstantinidis K.T."/>
            <person name="Eloe-Fadrosh E.A."/>
            <person name="Kyrpides N.C."/>
            <person name="Woyke T."/>
        </authorList>
    </citation>
    <scope>NUCLEOTIDE SEQUENCE</scope>
    <source>
        <strain evidence="1">GVMAG-S-1062768-28</strain>
    </source>
</reference>